<dbReference type="AlphaFoldDB" id="A0A1I8MS20"/>
<reference evidence="9" key="2">
    <citation type="submission" date="2025-04" db="UniProtKB">
        <authorList>
            <consortium name="RefSeq"/>
        </authorList>
    </citation>
    <scope>IDENTIFICATION</scope>
    <source>
        <strain evidence="9">Aabys</strain>
    </source>
</reference>
<dbReference type="eggNOG" id="ENOG502S7B5">
    <property type="taxonomic scope" value="Eukaryota"/>
</dbReference>
<evidence type="ECO:0000313" key="9">
    <source>
        <dbReference type="RefSeq" id="XP_005190610.1"/>
    </source>
</evidence>
<evidence type="ECO:0000256" key="2">
    <source>
        <dbReference type="ARBA" id="ARBA00004245"/>
    </source>
</evidence>
<accession>A0A1I8MS20</accession>
<keyword evidence="5" id="KW-0966">Cell projection</keyword>
<evidence type="ECO:0000256" key="4">
    <source>
        <dbReference type="ARBA" id="ARBA00023212"/>
    </source>
</evidence>
<evidence type="ECO:0000256" key="3">
    <source>
        <dbReference type="ARBA" id="ARBA00022490"/>
    </source>
</evidence>
<dbReference type="InterPro" id="IPR026507">
    <property type="entry name" value="PIRC1/2"/>
</dbReference>
<dbReference type="PANTHER" id="PTHR20899">
    <property type="entry name" value="PIERCE HOMOLOG"/>
    <property type="match status" value="1"/>
</dbReference>
<dbReference type="KEGG" id="mde:101892418"/>
<dbReference type="RefSeq" id="XP_005190610.1">
    <property type="nucleotide sequence ID" value="XM_005190553.3"/>
</dbReference>
<organism evidence="7">
    <name type="scientific">Musca domestica</name>
    <name type="common">House fly</name>
    <dbReference type="NCBI Taxonomy" id="7370"/>
    <lineage>
        <taxon>Eukaryota</taxon>
        <taxon>Metazoa</taxon>
        <taxon>Ecdysozoa</taxon>
        <taxon>Arthropoda</taxon>
        <taxon>Hexapoda</taxon>
        <taxon>Insecta</taxon>
        <taxon>Pterygota</taxon>
        <taxon>Neoptera</taxon>
        <taxon>Endopterygota</taxon>
        <taxon>Diptera</taxon>
        <taxon>Brachycera</taxon>
        <taxon>Muscomorpha</taxon>
        <taxon>Muscoidea</taxon>
        <taxon>Muscidae</taxon>
        <taxon>Musca</taxon>
    </lineage>
</organism>
<gene>
    <name evidence="7" type="primary">101892418</name>
    <name evidence="9" type="synonym">LOC101892418</name>
</gene>
<keyword evidence="8" id="KW-1185">Reference proteome</keyword>
<dbReference type="STRING" id="7370.A0A1I8MS20"/>
<keyword evidence="4" id="KW-0206">Cytoskeleton</keyword>
<dbReference type="OrthoDB" id="546383at2759"/>
<reference evidence="7" key="1">
    <citation type="submission" date="2020-05" db="UniProtKB">
        <authorList>
            <consortium name="EnsemblMetazoa"/>
        </authorList>
    </citation>
    <scope>IDENTIFICATION</scope>
    <source>
        <strain evidence="7">Aabys</strain>
    </source>
</reference>
<dbReference type="EnsemblMetazoa" id="MDOA012148-RA">
    <property type="protein sequence ID" value="MDOA012148-PA"/>
    <property type="gene ID" value="MDOA012148"/>
</dbReference>
<comment type="similarity">
    <text evidence="6">Belongs to the PIERCE1 family.</text>
</comment>
<dbReference type="GO" id="GO:0035082">
    <property type="term" value="P:axoneme assembly"/>
    <property type="evidence" value="ECO:0007669"/>
    <property type="project" value="InterPro"/>
</dbReference>
<evidence type="ECO:0000256" key="6">
    <source>
        <dbReference type="ARBA" id="ARBA00038014"/>
    </source>
</evidence>
<dbReference type="EnsemblMetazoa" id="MDOA007858-RA">
    <property type="protein sequence ID" value="MDOA007858-PA"/>
    <property type="gene ID" value="MDOA007858"/>
</dbReference>
<dbReference type="Proteomes" id="UP001652621">
    <property type="component" value="Unplaced"/>
</dbReference>
<evidence type="ECO:0000256" key="1">
    <source>
        <dbReference type="ARBA" id="ARBA00004138"/>
    </source>
</evidence>
<name>A0A1I8MS20_MUSDO</name>
<dbReference type="PANTHER" id="PTHR20899:SF1">
    <property type="entry name" value="PIERCER OF MICROTUBULE WALL 1 PROTEIN"/>
    <property type="match status" value="1"/>
</dbReference>
<dbReference type="GeneID" id="101892418"/>
<protein>
    <submittedName>
        <fullName evidence="9">UPF0691 protein C9orf116-like</fullName>
    </submittedName>
</protein>
<keyword evidence="3" id="KW-0963">Cytoplasm</keyword>
<dbReference type="VEuPathDB" id="VectorBase:MDOA012148"/>
<sequence>MCDNQCNLIETFNPEVEYQKFLKRKPIVQTARLYEELKTHEDVNRCPYNFKGYGVETDQNTMYRTYNSEYGYFAPNPYTIPSRYYPLSQKFSNELHRCGMYRNFSLNTHMDRSFY</sequence>
<dbReference type="Pfam" id="PF14892">
    <property type="entry name" value="PIRC1_2"/>
    <property type="match status" value="1"/>
</dbReference>
<proteinExistence type="inferred from homology"/>
<evidence type="ECO:0000256" key="5">
    <source>
        <dbReference type="ARBA" id="ARBA00023273"/>
    </source>
</evidence>
<comment type="subcellular location">
    <subcellularLocation>
        <location evidence="1">Cell projection</location>
        <location evidence="1">Cilium</location>
    </subcellularLocation>
    <subcellularLocation>
        <location evidence="2">Cytoplasm</location>
        <location evidence="2">Cytoskeleton</location>
    </subcellularLocation>
</comment>
<dbReference type="VEuPathDB" id="VectorBase:MDOA007858"/>
<evidence type="ECO:0000313" key="7">
    <source>
        <dbReference type="EnsemblMetazoa" id="MDOA012148-PA"/>
    </source>
</evidence>
<dbReference type="VEuPathDB" id="VectorBase:MDOMA2_017892"/>
<evidence type="ECO:0000313" key="8">
    <source>
        <dbReference type="Proteomes" id="UP001652621"/>
    </source>
</evidence>
<dbReference type="GO" id="GO:0005879">
    <property type="term" value="C:axonemal microtubule"/>
    <property type="evidence" value="ECO:0007669"/>
    <property type="project" value="InterPro"/>
</dbReference>